<accession>Q2KYD0</accession>
<evidence type="ECO:0000313" key="1">
    <source>
        <dbReference type="EMBL" id="CAJ49929.1"/>
    </source>
</evidence>
<keyword evidence="2" id="KW-1185">Reference proteome</keyword>
<protein>
    <submittedName>
        <fullName evidence="1">Uncharacterized protein</fullName>
    </submittedName>
</protein>
<organism evidence="1 2">
    <name type="scientific">Bordetella avium (strain 197N)</name>
    <dbReference type="NCBI Taxonomy" id="360910"/>
    <lineage>
        <taxon>Bacteria</taxon>
        <taxon>Pseudomonadati</taxon>
        <taxon>Pseudomonadota</taxon>
        <taxon>Betaproteobacteria</taxon>
        <taxon>Burkholderiales</taxon>
        <taxon>Alcaligenaceae</taxon>
        <taxon>Bordetella</taxon>
    </lineage>
</organism>
<dbReference type="AlphaFoldDB" id="Q2KYD0"/>
<sequence>MSDKESGMPSEHDFSYPRALARGQYETHYARAGDQIICLEGWLGLSVHQPCLYDAVLRAGESYCFQAGGLFELRGERNSLVVYLRTQPVLRRKLSCAVQSISKWCTIRFIRRGVEQSGSSSGS</sequence>
<dbReference type="EMBL" id="AM167904">
    <property type="protein sequence ID" value="CAJ49929.1"/>
    <property type="molecule type" value="Genomic_DNA"/>
</dbReference>
<evidence type="ECO:0000313" key="2">
    <source>
        <dbReference type="Proteomes" id="UP000001977"/>
    </source>
</evidence>
<dbReference type="Proteomes" id="UP000001977">
    <property type="component" value="Chromosome"/>
</dbReference>
<name>Q2KYD0_BORA1</name>
<reference evidence="1 2" key="1">
    <citation type="journal article" date="2006" name="J. Bacteriol.">
        <title>Comparison of the genome sequence of the poultry pathogen Bordetella avium with those of B. bronchiseptica, B. pertussis, and B. parapertussis reveals extensive diversity in surface structures associated with host interaction.</title>
        <authorList>
            <person name="Sebaihia M."/>
            <person name="Preston A."/>
            <person name="Maskell D.J."/>
            <person name="Kuzmiak H."/>
            <person name="Connell T.D."/>
            <person name="King N.D."/>
            <person name="Orndorff P.E."/>
            <person name="Miyamoto D.M."/>
            <person name="Thomson N.R."/>
            <person name="Harris D."/>
            <person name="Goble A."/>
            <person name="Lord A."/>
            <person name="Murphy L."/>
            <person name="Quail M.A."/>
            <person name="Rutter S."/>
            <person name="Squares R."/>
            <person name="Squares S."/>
            <person name="Woodward J."/>
            <person name="Parkhill J."/>
            <person name="Temple L.M."/>
        </authorList>
    </citation>
    <scope>NUCLEOTIDE SEQUENCE [LARGE SCALE GENOMIC DNA]</scope>
    <source>
        <strain evidence="1 2">197N</strain>
    </source>
</reference>
<proteinExistence type="predicted"/>
<dbReference type="KEGG" id="bav:BAV2319"/>
<dbReference type="HOGENOM" id="CLU_2010860_0_0_4"/>
<dbReference type="STRING" id="360910.BAV2319"/>
<gene>
    <name evidence="1" type="ordered locus">BAV2319</name>
</gene>